<organism evidence="2 3">
    <name type="scientific">Prevotella intermedia</name>
    <dbReference type="NCBI Taxonomy" id="28131"/>
    <lineage>
        <taxon>Bacteria</taxon>
        <taxon>Pseudomonadati</taxon>
        <taxon>Bacteroidota</taxon>
        <taxon>Bacteroidia</taxon>
        <taxon>Bacteroidales</taxon>
        <taxon>Prevotellaceae</taxon>
        <taxon>Prevotella</taxon>
    </lineage>
</organism>
<keyword evidence="1" id="KW-0732">Signal</keyword>
<comment type="caution">
    <text evidence="2">The sequence shown here is derived from an EMBL/GenBank/DDBJ whole genome shotgun (WGS) entry which is preliminary data.</text>
</comment>
<protein>
    <submittedName>
        <fullName evidence="2">Uncharacterized protein</fullName>
    </submittedName>
</protein>
<proteinExistence type="predicted"/>
<evidence type="ECO:0000313" key="2">
    <source>
        <dbReference type="EMBL" id="PIK19276.1"/>
    </source>
</evidence>
<sequence length="363" mass="40955">MKNIKQIRYSIIYCLMLFTISTLQAYAGNDDHGILTANEMTIPLNRTYRMYIKKYNKATQAHITKGERIVIRYTTDDNTVIEPEGNAFKSVGKGRTNLTLRISSAYPGTLDTFDPNHILDEIKFSVEVKDHVDMPFPQFSATWGQSKAETMETFLKSGAYTNYTSDYWTMNPKVSAEDRKGLEILSTTNTEFPFIMLAFTPEENELCALYLLASSWERVTTPQISEVYKLLTANGFKDRGMNPDTHCWQMYNPTSKTLATCGLMVVEGCGYCYVGLSYLANDPNPTAIQNIRAEQPKVQCELNNGILKIQAERYVGKSLAIYTFNGKCLKSTTVRTGNNLISDLPRQPFFVRIGNCAAIKVIP</sequence>
<feature type="signal peptide" evidence="1">
    <location>
        <begin position="1"/>
        <end position="27"/>
    </location>
</feature>
<reference evidence="2 3" key="1">
    <citation type="submission" date="2017-11" db="EMBL/GenBank/DDBJ databases">
        <title>Genome sequencing of Prevotella intermedia KCOM 1653.</title>
        <authorList>
            <person name="Kook J.-K."/>
            <person name="Park S.-N."/>
            <person name="Lim Y.K."/>
        </authorList>
    </citation>
    <scope>NUCLEOTIDE SEQUENCE [LARGE SCALE GENOMIC DNA]</scope>
    <source>
        <strain evidence="2 3">KCOM 1653</strain>
    </source>
</reference>
<feature type="chain" id="PRO_5013822532" evidence="1">
    <location>
        <begin position="28"/>
        <end position="363"/>
    </location>
</feature>
<evidence type="ECO:0000256" key="1">
    <source>
        <dbReference type="SAM" id="SignalP"/>
    </source>
</evidence>
<name>A0A2G8I6W3_PREIN</name>
<evidence type="ECO:0000313" key="3">
    <source>
        <dbReference type="Proteomes" id="UP000230046"/>
    </source>
</evidence>
<gene>
    <name evidence="2" type="ORF">CTI18_09965</name>
</gene>
<accession>A0A2G8I6W3</accession>
<dbReference type="Proteomes" id="UP000230046">
    <property type="component" value="Unassembled WGS sequence"/>
</dbReference>
<dbReference type="AlphaFoldDB" id="A0A2G8I6W3"/>
<dbReference type="RefSeq" id="WP_099836699.1">
    <property type="nucleotide sequence ID" value="NZ_PEKN01000002.1"/>
</dbReference>
<dbReference type="EMBL" id="PEKN01000002">
    <property type="protein sequence ID" value="PIK19276.1"/>
    <property type="molecule type" value="Genomic_DNA"/>
</dbReference>